<feature type="domain" description="DUF2382" evidence="1">
    <location>
        <begin position="10"/>
        <end position="118"/>
    </location>
</feature>
<sequence>MADDASDVRIPLVEERLVTSKREVETGRVRVRTLVDENETLVRETLRHSTVEVERVTIEREIDEIPPVREEGGVTIIPVVREVLVVQKKLILAEEVHLRRQIQIEEQAQPVLLKTQRAVIERQQSGGGLSTTQEESL</sequence>
<evidence type="ECO:0000259" key="1">
    <source>
        <dbReference type="Pfam" id="PF09557"/>
    </source>
</evidence>
<dbReference type="InterPro" id="IPR019060">
    <property type="entry name" value="DUF2382"/>
</dbReference>
<reference evidence="2" key="1">
    <citation type="submission" date="2020-02" db="EMBL/GenBank/DDBJ databases">
        <authorList>
            <person name="Meier V. D."/>
        </authorList>
    </citation>
    <scope>NUCLEOTIDE SEQUENCE</scope>
    <source>
        <strain evidence="2">AVDCRST_MAG23</strain>
    </source>
</reference>
<organism evidence="2">
    <name type="scientific">uncultured Sphingosinicella sp</name>
    <dbReference type="NCBI Taxonomy" id="478748"/>
    <lineage>
        <taxon>Bacteria</taxon>
        <taxon>Pseudomonadati</taxon>
        <taxon>Pseudomonadota</taxon>
        <taxon>Alphaproteobacteria</taxon>
        <taxon>Sphingomonadales</taxon>
        <taxon>Sphingosinicellaceae</taxon>
        <taxon>Sphingosinicella</taxon>
        <taxon>environmental samples</taxon>
    </lineage>
</organism>
<dbReference type="AlphaFoldDB" id="A0A6J4U5Z7"/>
<accession>A0A6J4U5Z7</accession>
<dbReference type="Pfam" id="PF09557">
    <property type="entry name" value="DUF2382"/>
    <property type="match status" value="1"/>
</dbReference>
<gene>
    <name evidence="2" type="ORF">AVDCRST_MAG23-2116</name>
</gene>
<proteinExistence type="predicted"/>
<name>A0A6J4U5Z7_9SPHN</name>
<dbReference type="EMBL" id="CADCWD010000072">
    <property type="protein sequence ID" value="CAA9541555.1"/>
    <property type="molecule type" value="Genomic_DNA"/>
</dbReference>
<evidence type="ECO:0000313" key="2">
    <source>
        <dbReference type="EMBL" id="CAA9541555.1"/>
    </source>
</evidence>
<protein>
    <recommendedName>
        <fullName evidence="1">DUF2382 domain-containing protein</fullName>
    </recommendedName>
</protein>